<evidence type="ECO:0000313" key="1">
    <source>
        <dbReference type="EMBL" id="PZE21749.1"/>
    </source>
</evidence>
<dbReference type="EMBL" id="NHRJ02000002">
    <property type="protein sequence ID" value="PZE21749.1"/>
    <property type="molecule type" value="Genomic_DNA"/>
</dbReference>
<organism evidence="1 2">
    <name type="scientific">Paenibacillus xerothermodurans</name>
    <dbReference type="NCBI Taxonomy" id="1977292"/>
    <lineage>
        <taxon>Bacteria</taxon>
        <taxon>Bacillati</taxon>
        <taxon>Bacillota</taxon>
        <taxon>Bacilli</taxon>
        <taxon>Bacillales</taxon>
        <taxon>Paenibacillaceae</taxon>
        <taxon>Paenibacillus</taxon>
    </lineage>
</organism>
<protein>
    <submittedName>
        <fullName evidence="1">Uncharacterized protein</fullName>
    </submittedName>
</protein>
<evidence type="ECO:0000313" key="2">
    <source>
        <dbReference type="Proteomes" id="UP000214746"/>
    </source>
</evidence>
<dbReference type="RefSeq" id="WP_089198890.1">
    <property type="nucleotide sequence ID" value="NZ_NHRJ02000002.1"/>
</dbReference>
<gene>
    <name evidence="1" type="ORF">CBW46_004865</name>
</gene>
<proteinExistence type="predicted"/>
<dbReference type="OrthoDB" id="2617240at2"/>
<dbReference type="AlphaFoldDB" id="A0A2W1NAP4"/>
<comment type="caution">
    <text evidence="1">The sequence shown here is derived from an EMBL/GenBank/DDBJ whole genome shotgun (WGS) entry which is preliminary data.</text>
</comment>
<dbReference type="Proteomes" id="UP000214746">
    <property type="component" value="Unassembled WGS sequence"/>
</dbReference>
<name>A0A2W1NAP4_PAEXE</name>
<accession>A0A2W1NAP4</accession>
<reference evidence="1" key="1">
    <citation type="submission" date="2018-06" db="EMBL/GenBank/DDBJ databases">
        <title>Paenibacillus xerothermodurans sp. nov. an extremely dry heat resistant spore forming bacterium isolated from the soil of Cape Canaveral, Florida.</title>
        <authorList>
            <person name="Seuylemezian A."/>
            <person name="Kaur N."/>
            <person name="Patil P."/>
            <person name="Patil P."/>
            <person name="Mayilraj S."/>
            <person name="Vaishampayan P."/>
        </authorList>
    </citation>
    <scope>NUCLEOTIDE SEQUENCE [LARGE SCALE GENOMIC DNA]</scope>
    <source>
        <strain evidence="1">ATCC 27380</strain>
    </source>
</reference>
<sequence>MSITKVNLQNKLERWKQMASQLISGSEETSHSIELDPAILDKCRLAAEERQTTVNHIVNEILEQHWLKKNNELPTMISREQMDRNPLFLLDALTQRELKPFGETQYEQS</sequence>
<keyword evidence="2" id="KW-1185">Reference proteome</keyword>